<name>A0A1M4PJV6_9FIRM</name>
<dbReference type="SUPFAM" id="SSF53335">
    <property type="entry name" value="S-adenosyl-L-methionine-dependent methyltransferases"/>
    <property type="match status" value="1"/>
</dbReference>
<dbReference type="GO" id="GO:0008168">
    <property type="term" value="F:methyltransferase activity"/>
    <property type="evidence" value="ECO:0007669"/>
    <property type="project" value="UniProtKB-KW"/>
</dbReference>
<dbReference type="EMBL" id="LT669839">
    <property type="protein sequence ID" value="SHD75719.1"/>
    <property type="molecule type" value="Genomic_DNA"/>
</dbReference>
<dbReference type="OrthoDB" id="9772751at2"/>
<sequence length="256" mass="30184">MKKRLTNKELYYYLIDEVTERFEGWDFSYLESTGRMEEFPLSWNYRNKVIMEVKEASSLLDMGTGGGEFLYTLRPLPEYTCVTEGHKPNISIAKNRLEPLGVKVFEVEVDEYLPFEGETFELIINKHESYSPKEVKRILKDKGIFITQQVGGLNDKEINEILEAKEFELIDWNLEKAVGQLEGVGLKIFEQKEDLVKTRFYDIGAIVYYLKAIPWQVPDFTIERYFDKLLEIYNQIERLGYIDFTCHRFFIIASKE</sequence>
<keyword evidence="1" id="KW-0489">Methyltransferase</keyword>
<protein>
    <submittedName>
        <fullName evidence="1">Methyltransferase domain protein</fullName>
    </submittedName>
</protein>
<gene>
    <name evidence="1" type="ORF">CUESP1_0328</name>
</gene>
<dbReference type="CDD" id="cd02440">
    <property type="entry name" value="AdoMet_MTases"/>
    <property type="match status" value="1"/>
</dbReference>
<dbReference type="InterPro" id="IPR029063">
    <property type="entry name" value="SAM-dependent_MTases_sf"/>
</dbReference>
<dbReference type="PANTHER" id="PTHR43460">
    <property type="entry name" value="METHYLTRANSFERASE"/>
    <property type="match status" value="1"/>
</dbReference>
<evidence type="ECO:0000313" key="2">
    <source>
        <dbReference type="Proteomes" id="UP000245423"/>
    </source>
</evidence>
<evidence type="ECO:0000313" key="1">
    <source>
        <dbReference type="EMBL" id="SHD75719.1"/>
    </source>
</evidence>
<dbReference type="GO" id="GO:0032259">
    <property type="term" value="P:methylation"/>
    <property type="evidence" value="ECO:0007669"/>
    <property type="project" value="UniProtKB-KW"/>
</dbReference>
<dbReference type="PANTHER" id="PTHR43460:SF1">
    <property type="entry name" value="METHYLTRANSFERASE TYPE 11 DOMAIN-CONTAINING PROTEIN"/>
    <property type="match status" value="1"/>
</dbReference>
<reference evidence="1 2" key="1">
    <citation type="submission" date="2016-11" db="EMBL/GenBank/DDBJ databases">
        <authorList>
            <person name="Manzoor S."/>
        </authorList>
    </citation>
    <scope>NUCLEOTIDE SEQUENCE [LARGE SCALE GENOMIC DNA]</scope>
    <source>
        <strain evidence="1">Clostridium ultunense strain Esp</strain>
    </source>
</reference>
<keyword evidence="2" id="KW-1185">Reference proteome</keyword>
<dbReference type="AlphaFoldDB" id="A0A1M4PJV6"/>
<dbReference type="Proteomes" id="UP000245423">
    <property type="component" value="Chromosome 1"/>
</dbReference>
<keyword evidence="1" id="KW-0808">Transferase</keyword>
<proteinExistence type="predicted"/>
<accession>A0A1M4PJV6</accession>
<dbReference type="RefSeq" id="WP_109840412.1">
    <property type="nucleotide sequence ID" value="NZ_LT669839.1"/>
</dbReference>
<dbReference type="Gene3D" id="3.40.50.150">
    <property type="entry name" value="Vaccinia Virus protein VP39"/>
    <property type="match status" value="1"/>
</dbReference>
<dbReference type="InterPro" id="IPR052939">
    <property type="entry name" value="23S_rRNA_MeTrnsfrase_RlmA"/>
</dbReference>
<organism evidence="1 2">
    <name type="scientific">[Clostridium] ultunense Esp</name>
    <dbReference type="NCBI Taxonomy" id="1288971"/>
    <lineage>
        <taxon>Bacteria</taxon>
        <taxon>Bacillati</taxon>
        <taxon>Bacillota</taxon>
        <taxon>Tissierellia</taxon>
        <taxon>Tissierellales</taxon>
        <taxon>Tepidimicrobiaceae</taxon>
        <taxon>Schnuerera</taxon>
    </lineage>
</organism>